<evidence type="ECO:0000313" key="5">
    <source>
        <dbReference type="EMBL" id="BCX48620.1"/>
    </source>
</evidence>
<evidence type="ECO:0000256" key="1">
    <source>
        <dbReference type="ARBA" id="ARBA00004613"/>
    </source>
</evidence>
<accession>A0ABM7RDL3</accession>
<protein>
    <submittedName>
        <fullName evidence="5">Uncharacterized protein</fullName>
    </submittedName>
</protein>
<comment type="subcellular location">
    <subcellularLocation>
        <location evidence="1">Secreted</location>
    </subcellularLocation>
</comment>
<keyword evidence="2" id="KW-0964">Secreted</keyword>
<dbReference type="Gene3D" id="2.60.120.260">
    <property type="entry name" value="Galactose-binding domain-like"/>
    <property type="match status" value="1"/>
</dbReference>
<evidence type="ECO:0000256" key="3">
    <source>
        <dbReference type="ARBA" id="ARBA00022729"/>
    </source>
</evidence>
<reference evidence="5 6" key="1">
    <citation type="submission" date="2021-06" db="EMBL/GenBank/DDBJ databases">
        <title>Complete genome of Haloferula helveola possessing various polysaccharide degrading enzymes.</title>
        <authorList>
            <person name="Takami H."/>
            <person name="Huang C."/>
            <person name="Hamasaki K."/>
        </authorList>
    </citation>
    <scope>NUCLEOTIDE SEQUENCE [LARGE SCALE GENOMIC DNA]</scope>
    <source>
        <strain evidence="5 6">CN-1</strain>
    </source>
</reference>
<dbReference type="PANTHER" id="PTHR37467">
    <property type="entry name" value="EXPORTED CALCIUM-BINDING GLYCOPROTEIN-RELATED"/>
    <property type="match status" value="1"/>
</dbReference>
<name>A0ABM7RDL3_9BACT</name>
<keyword evidence="3" id="KW-0732">Signal</keyword>
<dbReference type="Pfam" id="PF18884">
    <property type="entry name" value="TSP3_bac"/>
    <property type="match status" value="3"/>
</dbReference>
<keyword evidence="6" id="KW-1185">Reference proteome</keyword>
<organism evidence="5 6">
    <name type="scientific">Haloferula helveola</name>
    <dbReference type="NCBI Taxonomy" id="490095"/>
    <lineage>
        <taxon>Bacteria</taxon>
        <taxon>Pseudomonadati</taxon>
        <taxon>Verrucomicrobiota</taxon>
        <taxon>Verrucomicrobiia</taxon>
        <taxon>Verrucomicrobiales</taxon>
        <taxon>Verrucomicrobiaceae</taxon>
        <taxon>Haloferula</taxon>
    </lineage>
</organism>
<sequence length="932" mass="101456">MHYDPWATASIDGRAYWDPADSDGDGMSDEWEVAHFGDITARAGTEDDDLDDLTTLVEWQKGADPLKFDPKSVGEVGDVTVSQPDGQYWHKIRTEGVYENPVVIVGPAERGGWNSPLITRVRNVGPRSFEFQLERFEYDTGDWENGNIKVSWLVVEAGRTVLGNGLALEAGIGPVTSEGSPFTFSSPFSTTPVVLAEAITYNGTHGTETRAYNTSPAGFSVVLQDQESLRPHEKTENVAWMAIEPGFLQDNFGRRQAGFFTGLTHQWKTYTFDKRMVVAPSFLATIQTLNGTDTAVLRYRNITDSQVELKLFEDQSQDDEVLHNLAETVGYFIPKHRGIFHVLPTTGDQDANGLPDAWETANGLLQYPLDQGGLFGDPDGDGLNNREEYLAGTHPDLADTDGDGISDYDEINFFHSDALAGDVGEFVPSFTIPGTSAVATWNQWSVESNGIFQDRPNGWAEYEVTVTDPGVYALETLFIEQINDGTADACDLIVSIDGARVQRLPVTVDAQGVGTPRVITPWLSAGNHTVRMHIESTRFSRRFGIGELRFLEASGVDSDSSGTPDWVEVRIGLQNGIGTPALASRGEVPELSEVSSRTSPACLEGRGRYPELVATSASLEISPAPNGTWFSDVELPVDGQPLFVSLDYENGAASEEFAVTWETTNLLELDTLRIRQGDALRIAAWTVGNNNNAHRADITVGGVEHLNIGIDDPLVVDFDAPGIHVIDWGYRRGDANGNTNFLSTGTLTVEVVGRPVLPSPVCIVGFERPFELAGIPDGCLVQIDDRVSVNDGVELASGGYSYNIAVTEAETRQAIVRLGYHGPILAATDIRGVGIHSGTETGVEVVDSFNDGSFILRMPVFLTGSVGDLSVVSDIFRAGVTFLDGTTSYTIDPGEFDEFGFMNLDYFVPEADSTNCHRFAVYQDGVRIAYFN</sequence>
<evidence type="ECO:0000256" key="2">
    <source>
        <dbReference type="ARBA" id="ARBA00022525"/>
    </source>
</evidence>
<evidence type="ECO:0000313" key="6">
    <source>
        <dbReference type="Proteomes" id="UP001374893"/>
    </source>
</evidence>
<gene>
    <name evidence="5" type="ORF">HAHE_25280</name>
</gene>
<keyword evidence="4" id="KW-0106">Calcium</keyword>
<dbReference type="InterPro" id="IPR053180">
    <property type="entry name" value="Ca-binding_acidic-repeat"/>
</dbReference>
<dbReference type="PANTHER" id="PTHR37467:SF1">
    <property type="entry name" value="EXPORTED CALCIUM-BINDING GLYCOPROTEIN"/>
    <property type="match status" value="1"/>
</dbReference>
<evidence type="ECO:0000256" key="4">
    <source>
        <dbReference type="ARBA" id="ARBA00022837"/>
    </source>
</evidence>
<dbReference type="InterPro" id="IPR059100">
    <property type="entry name" value="TSP3_bac"/>
</dbReference>
<dbReference type="Proteomes" id="UP001374893">
    <property type="component" value="Chromosome"/>
</dbReference>
<dbReference type="EMBL" id="AP024702">
    <property type="protein sequence ID" value="BCX48620.1"/>
    <property type="molecule type" value="Genomic_DNA"/>
</dbReference>
<proteinExistence type="predicted"/>